<dbReference type="InterPro" id="IPR046229">
    <property type="entry name" value="TnpC-like"/>
</dbReference>
<dbReference type="Proteomes" id="UP000371041">
    <property type="component" value="Chromosome"/>
</dbReference>
<evidence type="ECO:0000256" key="2">
    <source>
        <dbReference type="SAM" id="MobiDB-lite"/>
    </source>
</evidence>
<dbReference type="Pfam" id="PF19776">
    <property type="entry name" value="DUF6262"/>
    <property type="match status" value="1"/>
</dbReference>
<protein>
    <submittedName>
        <fullName evidence="3">Uncharacterized protein</fullName>
    </submittedName>
</protein>
<proteinExistence type="predicted"/>
<name>A0A5Q3Q771_9PSEU</name>
<reference evidence="4" key="1">
    <citation type="submission" date="2019-11" db="EMBL/GenBank/DDBJ databases">
        <title>The complete genome sequence of Saccharopolyspora sp. E2A.</title>
        <authorList>
            <person name="Zhang G."/>
        </authorList>
    </citation>
    <scope>NUCLEOTIDE SEQUENCE [LARGE SCALE GENOMIC DNA]</scope>
    <source>
        <strain evidence="4">E2A</strain>
    </source>
</reference>
<evidence type="ECO:0000313" key="3">
    <source>
        <dbReference type="EMBL" id="QGK70322.1"/>
    </source>
</evidence>
<keyword evidence="1" id="KW-0175">Coiled coil</keyword>
<dbReference type="AlphaFoldDB" id="A0A5Q3Q771"/>
<dbReference type="EMBL" id="CP045929">
    <property type="protein sequence ID" value="QGK70322.1"/>
    <property type="molecule type" value="Genomic_DNA"/>
</dbReference>
<dbReference type="RefSeq" id="WP_154076906.1">
    <property type="nucleotide sequence ID" value="NZ_CP045929.1"/>
</dbReference>
<keyword evidence="4" id="KW-1185">Reference proteome</keyword>
<evidence type="ECO:0000256" key="1">
    <source>
        <dbReference type="SAM" id="Coils"/>
    </source>
</evidence>
<accession>A0A5Q3Q771</accession>
<dbReference type="KEGG" id="sace:GIY23_13035"/>
<gene>
    <name evidence="3" type="ORF">GIY23_13035</name>
</gene>
<organism evidence="3 4">
    <name type="scientific">Allosaccharopolyspora coralli</name>
    <dbReference type="NCBI Taxonomy" id="2665642"/>
    <lineage>
        <taxon>Bacteria</taxon>
        <taxon>Bacillati</taxon>
        <taxon>Actinomycetota</taxon>
        <taxon>Actinomycetes</taxon>
        <taxon>Pseudonocardiales</taxon>
        <taxon>Pseudonocardiaceae</taxon>
        <taxon>Allosaccharopolyspora</taxon>
    </lineage>
</organism>
<evidence type="ECO:0000313" key="4">
    <source>
        <dbReference type="Proteomes" id="UP000371041"/>
    </source>
</evidence>
<feature type="coiled-coil region" evidence="1">
    <location>
        <begin position="97"/>
        <end position="124"/>
    </location>
</feature>
<feature type="region of interest" description="Disordered" evidence="2">
    <location>
        <begin position="1"/>
        <end position="20"/>
    </location>
</feature>
<sequence>MTAPHTPDAPAASGLVKARQRDVEHRRQRVQQALADMTTDATPISVSSVAARAGVHRSFIHRHPDLHGAVLTAASQALTAPSAASAAISHRSVLAENANLHAQNRRQAQHIRDLEDRLSELLGQQAFQRSGLGAATNTATLQAEIDHQQHTISDLTRALAERDEELAAAREATRRLMTELNRP</sequence>